<keyword evidence="5 9" id="KW-0863">Zinc-finger</keyword>
<dbReference type="InterPro" id="IPR001357">
    <property type="entry name" value="BRCT_dom"/>
</dbReference>
<dbReference type="PANTHER" id="PTHR13763">
    <property type="entry name" value="BREAST CANCER TYPE 1 SUSCEPTIBILITY PROTEIN BRCA1"/>
    <property type="match status" value="1"/>
</dbReference>
<dbReference type="EMBL" id="GHES01027025">
    <property type="protein sequence ID" value="MPA57584.1"/>
    <property type="molecule type" value="Transcribed_RNA"/>
</dbReference>
<evidence type="ECO:0000256" key="3">
    <source>
        <dbReference type="ARBA" id="ARBA00022737"/>
    </source>
</evidence>
<keyword evidence="6" id="KW-0862">Zinc</keyword>
<dbReference type="PROSITE" id="PS50089">
    <property type="entry name" value="ZF_RING_2"/>
    <property type="match status" value="1"/>
</dbReference>
<proteinExistence type="predicted"/>
<evidence type="ECO:0000259" key="12">
    <source>
        <dbReference type="PROSITE" id="PS50172"/>
    </source>
</evidence>
<dbReference type="InterPro" id="IPR034732">
    <property type="entry name" value="EPHD"/>
</dbReference>
<evidence type="ECO:0000256" key="8">
    <source>
        <dbReference type="ARBA" id="ARBA00023242"/>
    </source>
</evidence>
<feature type="compositionally biased region" description="Basic and acidic residues" evidence="10">
    <location>
        <begin position="255"/>
        <end position="266"/>
    </location>
</feature>
<dbReference type="CDD" id="cd17734">
    <property type="entry name" value="BRCT_Bard1_rpt1"/>
    <property type="match status" value="1"/>
</dbReference>
<evidence type="ECO:0000313" key="15">
    <source>
        <dbReference type="EMBL" id="MPA72935.1"/>
    </source>
</evidence>
<protein>
    <submittedName>
        <fullName evidence="14">Putative BRCA1-associated RING domain protein 1</fullName>
    </submittedName>
</protein>
<dbReference type="FunFam" id="3.30.40.10:FF:000352">
    <property type="entry name" value="Breast cancer associated RING 1"/>
    <property type="match status" value="1"/>
</dbReference>
<accession>A0A5B7AMK6</accession>
<dbReference type="SUPFAM" id="SSF57850">
    <property type="entry name" value="RING/U-box"/>
    <property type="match status" value="1"/>
</dbReference>
<dbReference type="CDD" id="cd23146">
    <property type="entry name" value="RING-HC_AtBARD1-like"/>
    <property type="match status" value="1"/>
</dbReference>
<dbReference type="SMART" id="SM00292">
    <property type="entry name" value="BRCT"/>
    <property type="match status" value="2"/>
</dbReference>
<organism evidence="14">
    <name type="scientific">Davidia involucrata</name>
    <name type="common">Dove tree</name>
    <dbReference type="NCBI Taxonomy" id="16924"/>
    <lineage>
        <taxon>Eukaryota</taxon>
        <taxon>Viridiplantae</taxon>
        <taxon>Streptophyta</taxon>
        <taxon>Embryophyta</taxon>
        <taxon>Tracheophyta</taxon>
        <taxon>Spermatophyta</taxon>
        <taxon>Magnoliopsida</taxon>
        <taxon>eudicotyledons</taxon>
        <taxon>Gunneridae</taxon>
        <taxon>Pentapetalae</taxon>
        <taxon>asterids</taxon>
        <taxon>Cornales</taxon>
        <taxon>Nyssaceae</taxon>
        <taxon>Davidia</taxon>
    </lineage>
</organism>
<dbReference type="GO" id="GO:0004842">
    <property type="term" value="F:ubiquitin-protein transferase activity"/>
    <property type="evidence" value="ECO:0007669"/>
    <property type="project" value="TreeGrafter"/>
</dbReference>
<dbReference type="GO" id="GO:0000724">
    <property type="term" value="P:double-strand break repair via homologous recombination"/>
    <property type="evidence" value="ECO:0007669"/>
    <property type="project" value="TreeGrafter"/>
</dbReference>
<evidence type="ECO:0000256" key="6">
    <source>
        <dbReference type="ARBA" id="ARBA00022833"/>
    </source>
</evidence>
<feature type="domain" description="RING-type" evidence="11">
    <location>
        <begin position="27"/>
        <end position="65"/>
    </location>
</feature>
<dbReference type="SUPFAM" id="SSF52113">
    <property type="entry name" value="BRCT domain"/>
    <property type="match status" value="2"/>
</dbReference>
<evidence type="ECO:0000256" key="10">
    <source>
        <dbReference type="SAM" id="MobiDB-lite"/>
    </source>
</evidence>
<dbReference type="InterPro" id="IPR036420">
    <property type="entry name" value="BRCT_dom_sf"/>
</dbReference>
<keyword evidence="7" id="KW-0234">DNA repair</keyword>
<evidence type="ECO:0000256" key="9">
    <source>
        <dbReference type="PROSITE-ProRule" id="PRU00175"/>
    </source>
</evidence>
<dbReference type="PANTHER" id="PTHR13763:SF9">
    <property type="entry name" value="BRCA1-ASSOCIATED RING DOMAIN PROTEIN 1"/>
    <property type="match status" value="1"/>
</dbReference>
<keyword evidence="3" id="KW-0677">Repeat</keyword>
<dbReference type="EMBL" id="GHES01042376">
    <property type="protein sequence ID" value="MPA72935.1"/>
    <property type="molecule type" value="Transcribed_RNA"/>
</dbReference>
<keyword evidence="4" id="KW-0227">DNA damage</keyword>
<evidence type="ECO:0000256" key="5">
    <source>
        <dbReference type="ARBA" id="ARBA00022771"/>
    </source>
</evidence>
<evidence type="ECO:0000256" key="2">
    <source>
        <dbReference type="ARBA" id="ARBA00022723"/>
    </source>
</evidence>
<dbReference type="InterPro" id="IPR031099">
    <property type="entry name" value="BRCA1-associated"/>
</dbReference>
<dbReference type="Gene3D" id="3.30.40.10">
    <property type="entry name" value="Zinc/RING finger domain, C3HC4 (zinc finger)"/>
    <property type="match status" value="2"/>
</dbReference>
<dbReference type="Pfam" id="PF13923">
    <property type="entry name" value="zf-C3HC4_2"/>
    <property type="match status" value="1"/>
</dbReference>
<gene>
    <name evidence="14" type="ORF">Din_027025</name>
    <name evidence="15" type="ORF">Din_042376</name>
</gene>
<feature type="domain" description="BRCT" evidence="12">
    <location>
        <begin position="532"/>
        <end position="617"/>
    </location>
</feature>
<reference evidence="14" key="1">
    <citation type="submission" date="2019-08" db="EMBL/GenBank/DDBJ databases">
        <title>Reference gene set and small RNA set construction with multiple tissues from Davidia involucrata Baill.</title>
        <authorList>
            <person name="Yang H."/>
            <person name="Zhou C."/>
            <person name="Li G."/>
            <person name="Wang J."/>
            <person name="Gao P."/>
            <person name="Wang M."/>
            <person name="Wang R."/>
            <person name="Zhao Y."/>
        </authorList>
    </citation>
    <scope>NUCLEOTIDE SEQUENCE</scope>
    <source>
        <tissue evidence="14">Mixed with DoveR01_LX</tissue>
    </source>
</reference>
<dbReference type="PROSITE" id="PS50172">
    <property type="entry name" value="BRCT"/>
    <property type="match status" value="2"/>
</dbReference>
<evidence type="ECO:0000313" key="14">
    <source>
        <dbReference type="EMBL" id="MPA57584.1"/>
    </source>
</evidence>
<dbReference type="SMART" id="SM00184">
    <property type="entry name" value="RING"/>
    <property type="match status" value="1"/>
</dbReference>
<keyword evidence="2" id="KW-0479">Metal-binding</keyword>
<dbReference type="GO" id="GO:0045944">
    <property type="term" value="P:positive regulation of transcription by RNA polymerase II"/>
    <property type="evidence" value="ECO:0007669"/>
    <property type="project" value="TreeGrafter"/>
</dbReference>
<dbReference type="Pfam" id="PF00533">
    <property type="entry name" value="BRCT"/>
    <property type="match status" value="1"/>
</dbReference>
<name>A0A5B7AMK6_DAVIN</name>
<evidence type="ECO:0000259" key="11">
    <source>
        <dbReference type="PROSITE" id="PS50089"/>
    </source>
</evidence>
<dbReference type="PROSITE" id="PS00518">
    <property type="entry name" value="ZF_RING_1"/>
    <property type="match status" value="1"/>
</dbReference>
<evidence type="ECO:0000256" key="7">
    <source>
        <dbReference type="ARBA" id="ARBA00023204"/>
    </source>
</evidence>
<evidence type="ECO:0000256" key="4">
    <source>
        <dbReference type="ARBA" id="ARBA00022763"/>
    </source>
</evidence>
<dbReference type="InterPro" id="IPR001841">
    <property type="entry name" value="Znf_RING"/>
</dbReference>
<sequence length="752" mass="82927">MADSQSHARFLNPWVLHLQKLGLELKCPLCLNLLNRPMLLPCNHIFCNFCIPTSTQFGSECPVCKEQYADRDIRPVPHMENIVTIYRSLDATFSTTLVQPVSSDAGKVPERHPVSVNTNVNDKLSKESVETPQEGNSSNGQSIFPLAANKRVQASPNHSVEDEIKFTVKFGKSTLPITGQMKEFEVHGGERVLHDECKSIPPQSHVWVRAVKHEKFGTEEINMNQVAQSSPGSPPSFGETRSVDDDNSDPPCSDGNKEKLLAKRLVDNNPDSSGCEMNDKPSLGPKDDHARDIKRQKKLNYGLLDMGVKSDCHAQSIGLHSENAATCDFTLEHKFGEPLSGAQKAVTTDSSDANKSVCAFCQSSMITDRTGAMMHYINGKEAVGDAATHPNVIHVHKKCIEWTPQAYYVGETVKNLEAEVARAAKLKCSSCGIKGAALGCFVHSCRKSYHVPCALDLYCRWDCEDFLVLCPIHYSAKFPSEKSKRSKEANFPSEKSKSRKDAKKKEHTVLTQITLKQSNFWAASPCGAKEWLLCGSALSAEEKYLLVKFASICGATVSKFWDPNVTHVIAATDAEGACSRTLKVLMAILNGKWILRIDWIKACMEAMHPMDELPCEVSLDNHGCCDGPKTGRLRALNNAPKLFNGLKFYFCGDFLRAYKKDLLHLVATAGGAVIENKEQLVARSDEVHATPTTTLVVYNVDPPQGCQFGEDAFALQRKEVAEDLAEEIGSQVIGHTWLLESIAACKLQPFAR</sequence>
<feature type="domain" description="BRCT" evidence="12">
    <location>
        <begin position="638"/>
        <end position="752"/>
    </location>
</feature>
<dbReference type="Gene3D" id="3.40.50.10190">
    <property type="entry name" value="BRCT domain"/>
    <property type="match status" value="2"/>
</dbReference>
<dbReference type="InterPro" id="IPR017907">
    <property type="entry name" value="Znf_RING_CS"/>
</dbReference>
<dbReference type="PROSITE" id="PS51805">
    <property type="entry name" value="EPHD"/>
    <property type="match status" value="1"/>
</dbReference>
<dbReference type="GO" id="GO:0008270">
    <property type="term" value="F:zinc ion binding"/>
    <property type="evidence" value="ECO:0007669"/>
    <property type="project" value="UniProtKB-KW"/>
</dbReference>
<feature type="region of interest" description="Disordered" evidence="10">
    <location>
        <begin position="224"/>
        <end position="292"/>
    </location>
</feature>
<keyword evidence="8" id="KW-0539">Nucleus</keyword>
<dbReference type="Pfam" id="PF13771">
    <property type="entry name" value="zf-HC5HC2H"/>
    <property type="match status" value="1"/>
</dbReference>
<feature type="domain" description="PHD-type" evidence="13">
    <location>
        <begin position="355"/>
        <end position="474"/>
    </location>
</feature>
<comment type="subcellular location">
    <subcellularLocation>
        <location evidence="1">Nucleus</location>
    </subcellularLocation>
</comment>
<evidence type="ECO:0000259" key="13">
    <source>
        <dbReference type="PROSITE" id="PS51805"/>
    </source>
</evidence>
<dbReference type="AlphaFoldDB" id="A0A5B7AMK6"/>
<dbReference type="InterPro" id="IPR013083">
    <property type="entry name" value="Znf_RING/FYVE/PHD"/>
</dbReference>
<dbReference type="GO" id="GO:0005634">
    <property type="term" value="C:nucleus"/>
    <property type="evidence" value="ECO:0007669"/>
    <property type="project" value="UniProtKB-SubCell"/>
</dbReference>
<feature type="compositionally biased region" description="Polar residues" evidence="10">
    <location>
        <begin position="130"/>
        <end position="142"/>
    </location>
</feature>
<feature type="region of interest" description="Disordered" evidence="10">
    <location>
        <begin position="103"/>
        <end position="142"/>
    </location>
</feature>
<evidence type="ECO:0000256" key="1">
    <source>
        <dbReference type="ARBA" id="ARBA00004123"/>
    </source>
</evidence>
<dbReference type="FunFam" id="3.40.50.10190:FF:000006">
    <property type="entry name" value="Breast cancer type 1 susceptibility protein homolog"/>
    <property type="match status" value="1"/>
</dbReference>